<feature type="transmembrane region" description="Helical" evidence="11">
    <location>
        <begin position="6"/>
        <end position="23"/>
    </location>
</feature>
<organism evidence="12 13">
    <name type="scientific">Roridomyces roridus</name>
    <dbReference type="NCBI Taxonomy" id="1738132"/>
    <lineage>
        <taxon>Eukaryota</taxon>
        <taxon>Fungi</taxon>
        <taxon>Dikarya</taxon>
        <taxon>Basidiomycota</taxon>
        <taxon>Agaricomycotina</taxon>
        <taxon>Agaricomycetes</taxon>
        <taxon>Agaricomycetidae</taxon>
        <taxon>Agaricales</taxon>
        <taxon>Marasmiineae</taxon>
        <taxon>Mycenaceae</taxon>
        <taxon>Roridomyces</taxon>
    </lineage>
</organism>
<evidence type="ECO:0000313" key="13">
    <source>
        <dbReference type="Proteomes" id="UP001221142"/>
    </source>
</evidence>
<protein>
    <submittedName>
        <fullName evidence="12">Pheromone A receptor-domain-containing protein</fullName>
    </submittedName>
</protein>
<comment type="subcellular location">
    <subcellularLocation>
        <location evidence="1">Membrane</location>
        <topology evidence="1">Multi-pass membrane protein</topology>
    </subcellularLocation>
</comment>
<reference evidence="12" key="1">
    <citation type="submission" date="2023-03" db="EMBL/GenBank/DDBJ databases">
        <title>Massive genome expansion in bonnet fungi (Mycena s.s.) driven by repeated elements and novel gene families across ecological guilds.</title>
        <authorList>
            <consortium name="Lawrence Berkeley National Laboratory"/>
            <person name="Harder C.B."/>
            <person name="Miyauchi S."/>
            <person name="Viragh M."/>
            <person name="Kuo A."/>
            <person name="Thoen E."/>
            <person name="Andreopoulos B."/>
            <person name="Lu D."/>
            <person name="Skrede I."/>
            <person name="Drula E."/>
            <person name="Henrissat B."/>
            <person name="Morin E."/>
            <person name="Kohler A."/>
            <person name="Barry K."/>
            <person name="LaButti K."/>
            <person name="Morin E."/>
            <person name="Salamov A."/>
            <person name="Lipzen A."/>
            <person name="Mereny Z."/>
            <person name="Hegedus B."/>
            <person name="Baldrian P."/>
            <person name="Stursova M."/>
            <person name="Weitz H."/>
            <person name="Taylor A."/>
            <person name="Grigoriev I.V."/>
            <person name="Nagy L.G."/>
            <person name="Martin F."/>
            <person name="Kauserud H."/>
        </authorList>
    </citation>
    <scope>NUCLEOTIDE SEQUENCE</scope>
    <source>
        <strain evidence="12">9284</strain>
    </source>
</reference>
<comment type="caution">
    <text evidence="12">The sequence shown here is derived from an EMBL/GenBank/DDBJ whole genome shotgun (WGS) entry which is preliminary data.</text>
</comment>
<evidence type="ECO:0000256" key="9">
    <source>
        <dbReference type="ARBA" id="ARBA00023224"/>
    </source>
</evidence>
<feature type="region of interest" description="Disordered" evidence="10">
    <location>
        <begin position="481"/>
        <end position="501"/>
    </location>
</feature>
<keyword evidence="13" id="KW-1185">Reference proteome</keyword>
<evidence type="ECO:0000256" key="6">
    <source>
        <dbReference type="ARBA" id="ARBA00023040"/>
    </source>
</evidence>
<keyword evidence="4 11" id="KW-0812">Transmembrane</keyword>
<feature type="transmembrane region" description="Helical" evidence="11">
    <location>
        <begin position="69"/>
        <end position="90"/>
    </location>
</feature>
<evidence type="ECO:0000256" key="2">
    <source>
        <dbReference type="ARBA" id="ARBA00011085"/>
    </source>
</evidence>
<dbReference type="GO" id="GO:0004932">
    <property type="term" value="F:mating-type factor pheromone receptor activity"/>
    <property type="evidence" value="ECO:0007669"/>
    <property type="project" value="InterPro"/>
</dbReference>
<keyword evidence="9" id="KW-0807">Transducer</keyword>
<dbReference type="AlphaFoldDB" id="A0AAD7FQ01"/>
<evidence type="ECO:0000256" key="3">
    <source>
        <dbReference type="ARBA" id="ARBA00022507"/>
    </source>
</evidence>
<evidence type="ECO:0000256" key="7">
    <source>
        <dbReference type="ARBA" id="ARBA00023136"/>
    </source>
</evidence>
<evidence type="ECO:0000256" key="10">
    <source>
        <dbReference type="SAM" id="MobiDB-lite"/>
    </source>
</evidence>
<keyword evidence="7 11" id="KW-0472">Membrane</keyword>
<evidence type="ECO:0000256" key="4">
    <source>
        <dbReference type="ARBA" id="ARBA00022692"/>
    </source>
</evidence>
<dbReference type="InterPro" id="IPR001499">
    <property type="entry name" value="GPCR_STE3"/>
</dbReference>
<feature type="transmembrane region" description="Helical" evidence="11">
    <location>
        <begin position="159"/>
        <end position="182"/>
    </location>
</feature>
<keyword evidence="8 12" id="KW-0675">Receptor</keyword>
<evidence type="ECO:0000256" key="5">
    <source>
        <dbReference type="ARBA" id="ARBA00022989"/>
    </source>
</evidence>
<feature type="transmembrane region" description="Helical" evidence="11">
    <location>
        <begin position="110"/>
        <end position="131"/>
    </location>
</feature>
<gene>
    <name evidence="12" type="ORF">FB45DRAFT_1024906</name>
</gene>
<feature type="transmembrane region" description="Helical" evidence="11">
    <location>
        <begin position="273"/>
        <end position="290"/>
    </location>
</feature>
<dbReference type="PRINTS" id="PR00899">
    <property type="entry name" value="GPCRSTE3"/>
</dbReference>
<name>A0AAD7FQ01_9AGAR</name>
<sequence>MDAAIFTVFASLGFLLSLVPLYWQFEAWNVGVISYIGWTSLPCLVQYFNSVVWDGNSTNSAPAWCEISIRLLMAANIGLPAAALCITRRLYLVTQTPAFDVDKAEKRRTILIDSFLCGLFPTMHIALQAVAQRHRFNILEDVGCVPDYHNSLSTYLITFMWPIVFGFGSVVYCVLSAHALAFSRTNLEAILSHHKNLTPGRYLRVNGLAFTTVFLSVPLGLLTIATSATMSFIATTAPTTQPAFVHARVIAEIPRALWSADTNNRVTVELGRWIYPACALLVFLFLGLATEARANYARGLTALSRFLLDARIRVFGLPKPKVFKRTAFKHRPNVGISSPTASSIRTLVDFYTNERVEPDIEMMVLPPSTEADVDISPDADTVTVVGVPAPSLAAKDIDDATSIRTATTATYAVRTTYAEPEPEPEAGAGADFAPGFYIPVTVDATGRFVLPAYTGWHLEDTGAVQVRADARMIEMMPMDMAPGEEEESSPASDGMPGRKIA</sequence>
<dbReference type="PANTHER" id="PTHR28097">
    <property type="entry name" value="PHEROMONE A FACTOR RECEPTOR"/>
    <property type="match status" value="1"/>
</dbReference>
<evidence type="ECO:0000256" key="1">
    <source>
        <dbReference type="ARBA" id="ARBA00004141"/>
    </source>
</evidence>
<accession>A0AAD7FQ01</accession>
<keyword evidence="5 11" id="KW-1133">Transmembrane helix</keyword>
<dbReference type="Pfam" id="PF02076">
    <property type="entry name" value="STE3"/>
    <property type="match status" value="1"/>
</dbReference>
<feature type="transmembrane region" description="Helical" evidence="11">
    <location>
        <begin position="203"/>
        <end position="225"/>
    </location>
</feature>
<comment type="similarity">
    <text evidence="2">Belongs to the G-protein coupled receptor 4 family.</text>
</comment>
<dbReference type="GO" id="GO:0000750">
    <property type="term" value="P:pheromone-dependent signal transduction involved in conjugation with cellular fusion"/>
    <property type="evidence" value="ECO:0007669"/>
    <property type="project" value="TreeGrafter"/>
</dbReference>
<dbReference type="EMBL" id="JARKIF010000006">
    <property type="protein sequence ID" value="KAJ7636808.1"/>
    <property type="molecule type" value="Genomic_DNA"/>
</dbReference>
<keyword evidence="6" id="KW-0297">G-protein coupled receptor</keyword>
<dbReference type="CDD" id="cd14966">
    <property type="entry name" value="7tmD_STE3"/>
    <property type="match status" value="1"/>
</dbReference>
<evidence type="ECO:0000313" key="12">
    <source>
        <dbReference type="EMBL" id="KAJ7636808.1"/>
    </source>
</evidence>
<proteinExistence type="inferred from homology"/>
<dbReference type="GO" id="GO:0005886">
    <property type="term" value="C:plasma membrane"/>
    <property type="evidence" value="ECO:0007669"/>
    <property type="project" value="TreeGrafter"/>
</dbReference>
<feature type="transmembrane region" description="Helical" evidence="11">
    <location>
        <begin position="30"/>
        <end position="49"/>
    </location>
</feature>
<dbReference type="PANTHER" id="PTHR28097:SF1">
    <property type="entry name" value="PHEROMONE A FACTOR RECEPTOR"/>
    <property type="match status" value="1"/>
</dbReference>
<dbReference type="Proteomes" id="UP001221142">
    <property type="component" value="Unassembled WGS sequence"/>
</dbReference>
<evidence type="ECO:0000256" key="11">
    <source>
        <dbReference type="SAM" id="Phobius"/>
    </source>
</evidence>
<evidence type="ECO:0000256" key="8">
    <source>
        <dbReference type="ARBA" id="ARBA00023170"/>
    </source>
</evidence>
<keyword evidence="3" id="KW-0589">Pheromone response</keyword>